<feature type="region of interest" description="Disordered" evidence="1">
    <location>
        <begin position="75"/>
        <end position="101"/>
    </location>
</feature>
<keyword evidence="2" id="KW-1133">Transmembrane helix</keyword>
<sequence length="101" mass="10132">MGTRRSSLGMAGAWALGLVSVGTVLVVCCAGPVLIAGGALGVLGALLHRGWLIGAAVVVVLAAVGYTLRRLGTTRRTTAKTVGPENNSPQDHPAADADTEV</sequence>
<evidence type="ECO:0000313" key="4">
    <source>
        <dbReference type="Proteomes" id="UP000185210"/>
    </source>
</evidence>
<feature type="transmembrane region" description="Helical" evidence="2">
    <location>
        <begin position="12"/>
        <end position="45"/>
    </location>
</feature>
<keyword evidence="2" id="KW-0812">Transmembrane</keyword>
<evidence type="ECO:0000256" key="1">
    <source>
        <dbReference type="SAM" id="MobiDB-lite"/>
    </source>
</evidence>
<accession>A0AB38D855</accession>
<protein>
    <submittedName>
        <fullName evidence="3">Mercuric transporter MerT</fullName>
    </submittedName>
</protein>
<evidence type="ECO:0000256" key="2">
    <source>
        <dbReference type="SAM" id="Phobius"/>
    </source>
</evidence>
<comment type="caution">
    <text evidence="3">The sequence shown here is derived from an EMBL/GenBank/DDBJ whole genome shotgun (WGS) entry which is preliminary data.</text>
</comment>
<evidence type="ECO:0000313" key="3">
    <source>
        <dbReference type="EMBL" id="SIC30384.1"/>
    </source>
</evidence>
<dbReference type="Proteomes" id="UP000185210">
    <property type="component" value="Unassembled WGS sequence"/>
</dbReference>
<organism evidence="3 4">
    <name type="scientific">Mycobacteroides abscessus subsp. abscessus</name>
    <dbReference type="NCBI Taxonomy" id="1185650"/>
    <lineage>
        <taxon>Bacteria</taxon>
        <taxon>Bacillati</taxon>
        <taxon>Actinomycetota</taxon>
        <taxon>Actinomycetes</taxon>
        <taxon>Mycobacteriales</taxon>
        <taxon>Mycobacteriaceae</taxon>
        <taxon>Mycobacteroides</taxon>
        <taxon>Mycobacteroides abscessus</taxon>
    </lineage>
</organism>
<name>A0AB38D855_9MYCO</name>
<feature type="transmembrane region" description="Helical" evidence="2">
    <location>
        <begin position="51"/>
        <end position="68"/>
    </location>
</feature>
<dbReference type="RefSeq" id="WP_046185010.1">
    <property type="nucleotide sequence ID" value="NZ_FRYP01000021.1"/>
</dbReference>
<keyword evidence="2" id="KW-0472">Membrane</keyword>
<reference evidence="3 4" key="1">
    <citation type="submission" date="2016-11" db="EMBL/GenBank/DDBJ databases">
        <authorList>
            <consortium name="Pathogen Informatics"/>
        </authorList>
    </citation>
    <scope>NUCLEOTIDE SEQUENCE [LARGE SCALE GENOMIC DNA]</scope>
    <source>
        <strain evidence="3 4">104</strain>
    </source>
</reference>
<proteinExistence type="predicted"/>
<dbReference type="EMBL" id="FSHM01000021">
    <property type="protein sequence ID" value="SIC30384.1"/>
    <property type="molecule type" value="Genomic_DNA"/>
</dbReference>
<dbReference type="AlphaFoldDB" id="A0AB38D855"/>
<gene>
    <name evidence="3" type="ORF">SAMEA2070301_05745</name>
</gene>